<dbReference type="Proteomes" id="UP000198864">
    <property type="component" value="Unassembled WGS sequence"/>
</dbReference>
<dbReference type="EMBL" id="FMCR01000002">
    <property type="protein sequence ID" value="SCE91740.1"/>
    <property type="molecule type" value="Genomic_DNA"/>
</dbReference>
<evidence type="ECO:0000259" key="1">
    <source>
        <dbReference type="PROSITE" id="PS51186"/>
    </source>
</evidence>
<accession>A0A1C4W6A3</accession>
<evidence type="ECO:0000313" key="2">
    <source>
        <dbReference type="EMBL" id="SCE91740.1"/>
    </source>
</evidence>
<dbReference type="RefSeq" id="WP_091398850.1">
    <property type="nucleotide sequence ID" value="NZ_FMCR01000002.1"/>
</dbReference>
<dbReference type="PROSITE" id="PS51186">
    <property type="entry name" value="GNAT"/>
    <property type="match status" value="1"/>
</dbReference>
<dbReference type="STRING" id="285676.GA0070561_2415"/>
<sequence>MGLIYTTSHGRDAARFFGPLVDLYECVYAEPPYEEGPDQVARFRDRLPGEADRPGFTLVTVAVDASLVGAAYGWTMSAGDWWSRADADPPAEIRAAAKLAVMEWIVHPHRRGEGVGAELMRRLLADRSERYATLASDPRSRARKVYARNGWRQVGTSVLPWGPPMDLLVLDLVPKAVG</sequence>
<keyword evidence="2" id="KW-0808">Transferase</keyword>
<gene>
    <name evidence="2" type="ORF">GA0070561_2415</name>
</gene>
<dbReference type="InterPro" id="IPR000182">
    <property type="entry name" value="GNAT_dom"/>
</dbReference>
<dbReference type="Pfam" id="PF00583">
    <property type="entry name" value="Acetyltransf_1"/>
    <property type="match status" value="1"/>
</dbReference>
<organism evidence="2 3">
    <name type="scientific">Micromonospora saelicesensis</name>
    <dbReference type="NCBI Taxonomy" id="285676"/>
    <lineage>
        <taxon>Bacteria</taxon>
        <taxon>Bacillati</taxon>
        <taxon>Actinomycetota</taxon>
        <taxon>Actinomycetes</taxon>
        <taxon>Micromonosporales</taxon>
        <taxon>Micromonosporaceae</taxon>
        <taxon>Micromonospora</taxon>
    </lineage>
</organism>
<name>A0A1C4W6A3_9ACTN</name>
<dbReference type="AlphaFoldDB" id="A0A1C4W6A3"/>
<dbReference type="GO" id="GO:0016747">
    <property type="term" value="F:acyltransferase activity, transferring groups other than amino-acyl groups"/>
    <property type="evidence" value="ECO:0007669"/>
    <property type="project" value="InterPro"/>
</dbReference>
<protein>
    <submittedName>
        <fullName evidence="2">Acetyltransferase (GNAT) family protein</fullName>
    </submittedName>
</protein>
<dbReference type="Gene3D" id="3.40.630.30">
    <property type="match status" value="1"/>
</dbReference>
<dbReference type="InterPro" id="IPR016181">
    <property type="entry name" value="Acyl_CoA_acyltransferase"/>
</dbReference>
<evidence type="ECO:0000313" key="3">
    <source>
        <dbReference type="Proteomes" id="UP000198864"/>
    </source>
</evidence>
<proteinExistence type="predicted"/>
<reference evidence="2 3" key="1">
    <citation type="submission" date="2016-06" db="EMBL/GenBank/DDBJ databases">
        <authorList>
            <person name="Kjaerup R.B."/>
            <person name="Dalgaard T.S."/>
            <person name="Juul-Madsen H.R."/>
        </authorList>
    </citation>
    <scope>NUCLEOTIDE SEQUENCE [LARGE SCALE GENOMIC DNA]</scope>
    <source>
        <strain evidence="2 3">DSM 44871</strain>
    </source>
</reference>
<dbReference type="SUPFAM" id="SSF55729">
    <property type="entry name" value="Acyl-CoA N-acyltransferases (Nat)"/>
    <property type="match status" value="1"/>
</dbReference>
<feature type="domain" description="N-acetyltransferase" evidence="1">
    <location>
        <begin position="8"/>
        <end position="173"/>
    </location>
</feature>